<protein>
    <submittedName>
        <fullName evidence="1">Uncharacterized protein</fullName>
    </submittedName>
</protein>
<keyword evidence="2" id="KW-1185">Reference proteome</keyword>
<organism evidence="1 2">
    <name type="scientific">Lasiodiplodia mahajangana</name>
    <dbReference type="NCBI Taxonomy" id="1108764"/>
    <lineage>
        <taxon>Eukaryota</taxon>
        <taxon>Fungi</taxon>
        <taxon>Dikarya</taxon>
        <taxon>Ascomycota</taxon>
        <taxon>Pezizomycotina</taxon>
        <taxon>Dothideomycetes</taxon>
        <taxon>Dothideomycetes incertae sedis</taxon>
        <taxon>Botryosphaeriales</taxon>
        <taxon>Botryosphaeriaceae</taxon>
        <taxon>Lasiodiplodia</taxon>
    </lineage>
</organism>
<dbReference type="Proteomes" id="UP001153332">
    <property type="component" value="Unassembled WGS sequence"/>
</dbReference>
<reference evidence="1" key="1">
    <citation type="submission" date="2022-12" db="EMBL/GenBank/DDBJ databases">
        <title>Genome Sequence of Lasiodiplodia mahajangana.</title>
        <authorList>
            <person name="Buettner E."/>
        </authorList>
    </citation>
    <scope>NUCLEOTIDE SEQUENCE</scope>
    <source>
        <strain evidence="1">VT137</strain>
    </source>
</reference>
<proteinExistence type="predicted"/>
<name>A0ACC2JZK4_9PEZI</name>
<evidence type="ECO:0000313" key="2">
    <source>
        <dbReference type="Proteomes" id="UP001153332"/>
    </source>
</evidence>
<gene>
    <name evidence="1" type="ORF">O1611_g662</name>
</gene>
<accession>A0ACC2JZK4</accession>
<sequence>MGDSLFFKLCSSKFLKPPASRVVQDTNDSEESKALILKWRDTCIETHAECRPSDVPTEYWKPTRLLQVESSKENEAEVCKLVNGSQIAEEEGYVALSYCWGKDPRFLKLESGNEHELREGVLLSSLEKTFQDALKVTRWLGYKYIWIDCLCIKQDKDKEDWQTEAPTMKSVYSGASITIVAAHGGDPSSGLFTTRYAESIVPPVIQCSWARSLGPTRTIIYDNLWYYEIDKGPLASRAWAVQERALSRRLVVFGKAQVFFKCSNMNLCESYPNCTPPWSVTGSGTSALFQLSDQVASPENAWSEVARIYSATKLTRDEDKLMALSGLAEKMQRRFPGEDYVVGLWGVNQTHRATELLWTTDHYINKPARRPSPCVAPTWSWLSIITEVSLRDPKKDIGGKVLIKILEVCVTPVDAKHPTGNIHKDPWLHIRCKLKPAQWKITDYYEDDYLGKYRITFDGIARNRSRGDNIIVSVENVKLDGPISMDLANRKIFLLPVTEFFFRRRKKIAGLVVTPVNNQEMRYERLGYFEMYKKDAGRLMYERRTSSFSNEGLKIRKKRGFQKQWWKIPARSIYLV</sequence>
<comment type="caution">
    <text evidence="1">The sequence shown here is derived from an EMBL/GenBank/DDBJ whole genome shotgun (WGS) entry which is preliminary data.</text>
</comment>
<evidence type="ECO:0000313" key="1">
    <source>
        <dbReference type="EMBL" id="KAJ8132963.1"/>
    </source>
</evidence>
<dbReference type="EMBL" id="JAPUUL010000062">
    <property type="protein sequence ID" value="KAJ8132963.1"/>
    <property type="molecule type" value="Genomic_DNA"/>
</dbReference>